<gene>
    <name evidence="2" type="ORF">HNR19_002969</name>
</gene>
<comment type="caution">
    <text evidence="2">The sequence shown here is derived from an EMBL/GenBank/DDBJ whole genome shotgun (WGS) entry which is preliminary data.</text>
</comment>
<organism evidence="2 3">
    <name type="scientific">Nocardioides thalensis</name>
    <dbReference type="NCBI Taxonomy" id="1914755"/>
    <lineage>
        <taxon>Bacteria</taxon>
        <taxon>Bacillati</taxon>
        <taxon>Actinomycetota</taxon>
        <taxon>Actinomycetes</taxon>
        <taxon>Propionibacteriales</taxon>
        <taxon>Nocardioidaceae</taxon>
        <taxon>Nocardioides</taxon>
    </lineage>
</organism>
<reference evidence="2 3" key="1">
    <citation type="submission" date="2020-07" db="EMBL/GenBank/DDBJ databases">
        <title>Sequencing the genomes of 1000 actinobacteria strains.</title>
        <authorList>
            <person name="Klenk H.-P."/>
        </authorList>
    </citation>
    <scope>NUCLEOTIDE SEQUENCE [LARGE SCALE GENOMIC DNA]</scope>
    <source>
        <strain evidence="2 3">DSM 103833</strain>
    </source>
</reference>
<accession>A0A853C538</accession>
<dbReference type="RefSeq" id="WP_179668661.1">
    <property type="nucleotide sequence ID" value="NZ_JACCFP010000001.1"/>
</dbReference>
<dbReference type="Proteomes" id="UP000530424">
    <property type="component" value="Unassembled WGS sequence"/>
</dbReference>
<evidence type="ECO:0000313" key="2">
    <source>
        <dbReference type="EMBL" id="NYJ02271.1"/>
    </source>
</evidence>
<proteinExistence type="predicted"/>
<evidence type="ECO:0000256" key="1">
    <source>
        <dbReference type="SAM" id="SignalP"/>
    </source>
</evidence>
<sequence>MEKFTTMTPSTPLAFAAASTAALVAYPCATSAHAATLRVDVQGISARAWDGVDVTAGKRRTAADMGLGFAAVTTPGSLTWSPPI</sequence>
<name>A0A853C538_9ACTN</name>
<dbReference type="EMBL" id="JACCFP010000001">
    <property type="protein sequence ID" value="NYJ02271.1"/>
    <property type="molecule type" value="Genomic_DNA"/>
</dbReference>
<feature type="signal peptide" evidence="1">
    <location>
        <begin position="1"/>
        <end position="34"/>
    </location>
</feature>
<evidence type="ECO:0000313" key="3">
    <source>
        <dbReference type="Proteomes" id="UP000530424"/>
    </source>
</evidence>
<protein>
    <submittedName>
        <fullName evidence="2">Uncharacterized protein</fullName>
    </submittedName>
</protein>
<keyword evidence="3" id="KW-1185">Reference proteome</keyword>
<dbReference type="AlphaFoldDB" id="A0A853C538"/>
<feature type="chain" id="PRO_5032814104" evidence="1">
    <location>
        <begin position="35"/>
        <end position="84"/>
    </location>
</feature>
<keyword evidence="1" id="KW-0732">Signal</keyword>